<dbReference type="PROSITE" id="PS50181">
    <property type="entry name" value="FBOX"/>
    <property type="match status" value="1"/>
</dbReference>
<sequence>MEVDQKSPLLRLPNELLLQIFSYVGGAHWRNVRRVCRRIRAVALPIMHRDKVAATLIDQLNRPSVIDRFERNPEFVRYVKSLTVHYHMGLTDCLPKCYDIIRDPPYVEDLSPLIAQMEQLQSLAIKGNSHEVCYGAELAKLDQEHRAHCTKSKWMGACTKFQDLFIKSASSPILTNLQTCVLNFFDVDEFWDLSLRDATFLHPHLKRLSISGAKSGTFRYLDECYRHSTVLEELTLRGCDISPDSLRGILTIPKALKRLTFNGRIPGRRAYSDAPRQSYIDSIQEQARSLVALDLCLPLDVLYPFLREHAPNTPVDFHAFRSLQELTTVTQVIEGNPVLRPHPPATNPFPASLKTLRLRYLSRHRDSEWESPYRSAIRGWAATGALPSLTSVVFINHPTDNDCGVPEAWQIDSPSRIITFEREPYKCPAPLPQLPAGEKCSCCDSNREIALLPALHYL</sequence>
<dbReference type="InterPro" id="IPR036047">
    <property type="entry name" value="F-box-like_dom_sf"/>
</dbReference>
<dbReference type="InterPro" id="IPR032675">
    <property type="entry name" value="LRR_dom_sf"/>
</dbReference>
<evidence type="ECO:0000313" key="3">
    <source>
        <dbReference type="Proteomes" id="UP000654913"/>
    </source>
</evidence>
<reference evidence="2" key="1">
    <citation type="submission" date="2021-01" db="EMBL/GenBank/DDBJ databases">
        <authorList>
            <consortium name="Aspergillus puulaauensis MK2 genome sequencing consortium"/>
            <person name="Kazuki M."/>
            <person name="Futagami T."/>
        </authorList>
    </citation>
    <scope>NUCLEOTIDE SEQUENCE</scope>
    <source>
        <strain evidence="2">MK2</strain>
    </source>
</reference>
<keyword evidence="3" id="KW-1185">Reference proteome</keyword>
<dbReference type="Proteomes" id="UP000654913">
    <property type="component" value="Chromosome 4"/>
</dbReference>
<dbReference type="KEGG" id="apuu:APUU_41611S"/>
<dbReference type="Pfam" id="PF12937">
    <property type="entry name" value="F-box-like"/>
    <property type="match status" value="1"/>
</dbReference>
<dbReference type="GeneID" id="64975172"/>
<dbReference type="EMBL" id="AP024446">
    <property type="protein sequence ID" value="BCS25167.1"/>
    <property type="molecule type" value="Genomic_DNA"/>
</dbReference>
<protein>
    <recommendedName>
        <fullName evidence="1">F-box domain-containing protein</fullName>
    </recommendedName>
</protein>
<evidence type="ECO:0000313" key="2">
    <source>
        <dbReference type="EMBL" id="BCS25167.1"/>
    </source>
</evidence>
<dbReference type="AlphaFoldDB" id="A0A7R8ANR4"/>
<gene>
    <name evidence="2" type="ORF">APUU_41611S</name>
</gene>
<dbReference type="OrthoDB" id="2522477at2759"/>
<dbReference type="InterPro" id="IPR001810">
    <property type="entry name" value="F-box_dom"/>
</dbReference>
<name>A0A7R8ANR4_9EURO</name>
<organism evidence="2 3">
    <name type="scientific">Aspergillus puulaauensis</name>
    <dbReference type="NCBI Taxonomy" id="1220207"/>
    <lineage>
        <taxon>Eukaryota</taxon>
        <taxon>Fungi</taxon>
        <taxon>Dikarya</taxon>
        <taxon>Ascomycota</taxon>
        <taxon>Pezizomycotina</taxon>
        <taxon>Eurotiomycetes</taxon>
        <taxon>Eurotiomycetidae</taxon>
        <taxon>Eurotiales</taxon>
        <taxon>Aspergillaceae</taxon>
        <taxon>Aspergillus</taxon>
    </lineage>
</organism>
<dbReference type="SUPFAM" id="SSF52047">
    <property type="entry name" value="RNI-like"/>
    <property type="match status" value="1"/>
</dbReference>
<reference evidence="2" key="2">
    <citation type="submission" date="2021-02" db="EMBL/GenBank/DDBJ databases">
        <title>Aspergillus puulaauensis MK2 genome sequence.</title>
        <authorList>
            <person name="Futagami T."/>
            <person name="Mori K."/>
            <person name="Kadooka C."/>
            <person name="Tanaka T."/>
        </authorList>
    </citation>
    <scope>NUCLEOTIDE SEQUENCE</scope>
    <source>
        <strain evidence="2">MK2</strain>
    </source>
</reference>
<dbReference type="SUPFAM" id="SSF81383">
    <property type="entry name" value="F-box domain"/>
    <property type="match status" value="1"/>
</dbReference>
<dbReference type="Gene3D" id="3.80.10.10">
    <property type="entry name" value="Ribonuclease Inhibitor"/>
    <property type="match status" value="1"/>
</dbReference>
<accession>A0A7R8ANR4</accession>
<feature type="domain" description="F-box" evidence="1">
    <location>
        <begin position="6"/>
        <end position="56"/>
    </location>
</feature>
<dbReference type="RefSeq" id="XP_041557361.1">
    <property type="nucleotide sequence ID" value="XM_041704812.1"/>
</dbReference>
<proteinExistence type="predicted"/>
<dbReference type="Gene3D" id="1.20.1280.50">
    <property type="match status" value="1"/>
</dbReference>
<evidence type="ECO:0000259" key="1">
    <source>
        <dbReference type="PROSITE" id="PS50181"/>
    </source>
</evidence>